<dbReference type="Gene3D" id="1.25.40.420">
    <property type="match status" value="1"/>
</dbReference>
<dbReference type="Pfam" id="PF00651">
    <property type="entry name" value="BTB"/>
    <property type="match status" value="1"/>
</dbReference>
<accession>A0ABD2M425</accession>
<evidence type="ECO:0008006" key="5">
    <source>
        <dbReference type="Google" id="ProtNLM"/>
    </source>
</evidence>
<comment type="caution">
    <text evidence="3">The sequence shown here is derived from an EMBL/GenBank/DDBJ whole genome shotgun (WGS) entry which is preliminary data.</text>
</comment>
<organism evidence="3 4">
    <name type="scientific">Heterodera trifolii</name>
    <dbReference type="NCBI Taxonomy" id="157864"/>
    <lineage>
        <taxon>Eukaryota</taxon>
        <taxon>Metazoa</taxon>
        <taxon>Ecdysozoa</taxon>
        <taxon>Nematoda</taxon>
        <taxon>Chromadorea</taxon>
        <taxon>Rhabditida</taxon>
        <taxon>Tylenchina</taxon>
        <taxon>Tylenchomorpha</taxon>
        <taxon>Tylenchoidea</taxon>
        <taxon>Heteroderidae</taxon>
        <taxon>Heteroderinae</taxon>
        <taxon>Heterodera</taxon>
    </lineage>
</organism>
<evidence type="ECO:0000313" key="4">
    <source>
        <dbReference type="Proteomes" id="UP001620626"/>
    </source>
</evidence>
<reference evidence="3 4" key="1">
    <citation type="submission" date="2024-10" db="EMBL/GenBank/DDBJ databases">
        <authorList>
            <person name="Kim D."/>
        </authorList>
    </citation>
    <scope>NUCLEOTIDE SEQUENCE [LARGE SCALE GENOMIC DNA]</scope>
    <source>
        <strain evidence="3">BH-2024</strain>
    </source>
</reference>
<keyword evidence="4" id="KW-1185">Reference proteome</keyword>
<gene>
    <name evidence="3" type="ORF">niasHT_003438</name>
</gene>
<proteinExistence type="predicted"/>
<dbReference type="InterPro" id="IPR000210">
    <property type="entry name" value="BTB/POZ_dom"/>
</dbReference>
<sequence>MEMLIMSKPLAERMKHLLSMGEDADVYFLVGDGDEKELVPAHKLILKHSSDVFAAMFRFDAKKEKAEFASADCPVEVPDVEAAAFKMMLSFIYTDDLSGLNGNNAMAVLYAAKKYNIPSLIGSSSQIPISELLNVFFAFAQARLFDLENFANCCLAYIGKNADDLLKSDEFLQIDQKLLCEILECDELQISGEISIWNAALLWADEKCHENGIVCSAENRRQMLGPALFKIRFPLFSQKEFLEKIIPFGILSKDELIAVYQFHALPNCHGISDGLFPMQFPINGRISDRTNGTLLMDIEKVSEFAREDRYSEKVYINGHPWRILAEIEKKNDNEKCLGIYLLCDAPEEDFNWRCYVRSATFRIVSQNNGAENSIGTIYDLVFDSKLNNWGFGNFISFAELMCPSKEFYIREEDKVTLAIDVTMKDEKTEKFILDQSKSRGILFMEIEKVTEFAREVIGSERKSETVYINGFPWKIWAEIEKKDGSIDNEKCLDIYLLCNAPKEDAKWSCKCSATFRIVSQKKGMPDIRREFDDKIFDNKKNHSGYANFISFAELINPSKGFYNQSEDKVTLAIEVTVKEAKRRTKHKCPI</sequence>
<evidence type="ECO:0000259" key="1">
    <source>
        <dbReference type="PROSITE" id="PS50097"/>
    </source>
</evidence>
<dbReference type="SUPFAM" id="SSF49599">
    <property type="entry name" value="TRAF domain-like"/>
    <property type="match status" value="2"/>
</dbReference>
<dbReference type="SMART" id="SM00061">
    <property type="entry name" value="MATH"/>
    <property type="match status" value="2"/>
</dbReference>
<dbReference type="Proteomes" id="UP001620626">
    <property type="component" value="Unassembled WGS sequence"/>
</dbReference>
<dbReference type="SMART" id="SM00875">
    <property type="entry name" value="BACK"/>
    <property type="match status" value="1"/>
</dbReference>
<feature type="domain" description="MATH" evidence="2">
    <location>
        <begin position="439"/>
        <end position="575"/>
    </location>
</feature>
<dbReference type="EMBL" id="JBICBT010000185">
    <property type="protein sequence ID" value="KAL3121510.1"/>
    <property type="molecule type" value="Genomic_DNA"/>
</dbReference>
<dbReference type="SMART" id="SM00225">
    <property type="entry name" value="BTB"/>
    <property type="match status" value="1"/>
</dbReference>
<dbReference type="InterPro" id="IPR008974">
    <property type="entry name" value="TRAF-like"/>
</dbReference>
<feature type="domain" description="MATH" evidence="2">
    <location>
        <begin position="291"/>
        <end position="421"/>
    </location>
</feature>
<protein>
    <recommendedName>
        <fullName evidence="5">BTB domain-containing protein</fullName>
    </recommendedName>
</protein>
<dbReference type="InterPro" id="IPR011705">
    <property type="entry name" value="BACK"/>
</dbReference>
<name>A0ABD2M425_9BILA</name>
<dbReference type="PROSITE" id="PS50144">
    <property type="entry name" value="MATH"/>
    <property type="match status" value="2"/>
</dbReference>
<dbReference type="Pfam" id="PF22486">
    <property type="entry name" value="MATH_2"/>
    <property type="match status" value="2"/>
</dbReference>
<dbReference type="Gene3D" id="2.60.210.10">
    <property type="entry name" value="Apoptosis, Tumor Necrosis Factor Receptor Associated Protein 2, Chain A"/>
    <property type="match status" value="2"/>
</dbReference>
<dbReference type="AlphaFoldDB" id="A0ABD2M425"/>
<dbReference type="SUPFAM" id="SSF54695">
    <property type="entry name" value="POZ domain"/>
    <property type="match status" value="1"/>
</dbReference>
<dbReference type="Pfam" id="PF07707">
    <property type="entry name" value="BACK"/>
    <property type="match status" value="1"/>
</dbReference>
<dbReference type="InterPro" id="IPR002083">
    <property type="entry name" value="MATH/TRAF_dom"/>
</dbReference>
<dbReference type="PANTHER" id="PTHR45774:SF3">
    <property type="entry name" value="BTB (POZ) DOMAIN-CONTAINING 2B-RELATED"/>
    <property type="match status" value="1"/>
</dbReference>
<dbReference type="PROSITE" id="PS50097">
    <property type="entry name" value="BTB"/>
    <property type="match status" value="1"/>
</dbReference>
<feature type="domain" description="BTB" evidence="1">
    <location>
        <begin position="24"/>
        <end position="98"/>
    </location>
</feature>
<dbReference type="PANTHER" id="PTHR45774">
    <property type="entry name" value="BTB/POZ DOMAIN-CONTAINING"/>
    <property type="match status" value="1"/>
</dbReference>
<evidence type="ECO:0000313" key="3">
    <source>
        <dbReference type="EMBL" id="KAL3121510.1"/>
    </source>
</evidence>
<dbReference type="Gene3D" id="3.30.710.10">
    <property type="entry name" value="Potassium Channel Kv1.1, Chain A"/>
    <property type="match status" value="1"/>
</dbReference>
<evidence type="ECO:0000259" key="2">
    <source>
        <dbReference type="PROSITE" id="PS50144"/>
    </source>
</evidence>
<dbReference type="InterPro" id="IPR011333">
    <property type="entry name" value="SKP1/BTB/POZ_sf"/>
</dbReference>